<keyword evidence="3" id="KW-1133">Transmembrane helix</keyword>
<feature type="region of interest" description="Disordered" evidence="2">
    <location>
        <begin position="179"/>
        <end position="201"/>
    </location>
</feature>
<feature type="compositionally biased region" description="Polar residues" evidence="2">
    <location>
        <begin position="24"/>
        <end position="38"/>
    </location>
</feature>
<dbReference type="EMBL" id="CAIY01000027">
    <property type="protein sequence ID" value="CCH66598.1"/>
    <property type="molecule type" value="Genomic_DNA"/>
</dbReference>
<name>M1WZ91_9NOST</name>
<feature type="transmembrane region" description="Helical" evidence="3">
    <location>
        <begin position="89"/>
        <end position="111"/>
    </location>
</feature>
<accession>M1WZ91</accession>
<evidence type="ECO:0000256" key="3">
    <source>
        <dbReference type="SAM" id="Phobius"/>
    </source>
</evidence>
<proteinExistence type="predicted"/>
<evidence type="ECO:0000313" key="5">
    <source>
        <dbReference type="Proteomes" id="UP000053051"/>
    </source>
</evidence>
<comment type="caution">
    <text evidence="4">The sequence shown here is derived from an EMBL/GenBank/DDBJ whole genome shotgun (WGS) entry which is preliminary data.</text>
</comment>
<feature type="coiled-coil region" evidence="1">
    <location>
        <begin position="126"/>
        <end position="153"/>
    </location>
</feature>
<keyword evidence="1" id="KW-0175">Coiled coil</keyword>
<feature type="region of interest" description="Disordered" evidence="2">
    <location>
        <begin position="24"/>
        <end position="50"/>
    </location>
</feature>
<protein>
    <recommendedName>
        <fullName evidence="6">Cell division protein FtsL</fullName>
    </recommendedName>
</protein>
<keyword evidence="3" id="KW-0812">Transmembrane</keyword>
<dbReference type="STRING" id="1165094.RINTHH_4430"/>
<organism evidence="4 5">
    <name type="scientific">Richelia intracellularis HH01</name>
    <dbReference type="NCBI Taxonomy" id="1165094"/>
    <lineage>
        <taxon>Bacteria</taxon>
        <taxon>Bacillati</taxon>
        <taxon>Cyanobacteriota</taxon>
        <taxon>Cyanophyceae</taxon>
        <taxon>Nostocales</taxon>
        <taxon>Nostocaceae</taxon>
        <taxon>Richelia</taxon>
    </lineage>
</organism>
<keyword evidence="3" id="KW-0472">Membrane</keyword>
<sequence>MPLNNKKSDNLPSYSEYAHSGYSHSQALSASRPHNLSGKSRIIKPPGPKLRSSRIKSQILENNYPEIASLPQVSSSQTATPSWLIHLYTLYHCSYAITFLLAVIVLVIYGWTVHSQKLWGQSYRKIQKLQRDERQLMKTNEVLKNKMAQESEKPNIGLFSPTTNKTIFLPKELWEQKQTLDDNSKPTQTQNQPRAPFSLGY</sequence>
<evidence type="ECO:0000256" key="2">
    <source>
        <dbReference type="SAM" id="MobiDB-lite"/>
    </source>
</evidence>
<dbReference type="Proteomes" id="UP000053051">
    <property type="component" value="Unassembled WGS sequence"/>
</dbReference>
<evidence type="ECO:0000256" key="1">
    <source>
        <dbReference type="SAM" id="Coils"/>
    </source>
</evidence>
<dbReference type="AlphaFoldDB" id="M1WZ91"/>
<keyword evidence="5" id="KW-1185">Reference proteome</keyword>
<dbReference type="OrthoDB" id="424231at2"/>
<reference evidence="4 5" key="1">
    <citation type="submission" date="2012-05" db="EMBL/GenBank/DDBJ databases">
        <authorList>
            <person name="Hilton J."/>
        </authorList>
    </citation>
    <scope>NUCLEOTIDE SEQUENCE [LARGE SCALE GENOMIC DNA]</scope>
    <source>
        <strain evidence="4 5">HH01</strain>
    </source>
</reference>
<gene>
    <name evidence="4" type="ORF">RINTHH_4430</name>
</gene>
<evidence type="ECO:0008006" key="6">
    <source>
        <dbReference type="Google" id="ProtNLM"/>
    </source>
</evidence>
<evidence type="ECO:0000313" key="4">
    <source>
        <dbReference type="EMBL" id="CCH66598.1"/>
    </source>
</evidence>
<reference evidence="5" key="2">
    <citation type="submission" date="2016-01" db="EMBL/GenBank/DDBJ databases">
        <title>Diatom-associated endosymboitic cyanobacterium lacks core nitrogen metabolism enzymes.</title>
        <authorList>
            <person name="Hilton J.A."/>
            <person name="Foster R.A."/>
            <person name="Tripp H.J."/>
            <person name="Carter B.J."/>
            <person name="Zehr J.P."/>
            <person name="Villareal T.A."/>
        </authorList>
    </citation>
    <scope>NUCLEOTIDE SEQUENCE [LARGE SCALE GENOMIC DNA]</scope>
    <source>
        <strain evidence="5">HH01</strain>
    </source>
</reference>
<dbReference type="RefSeq" id="WP_008232274.1">
    <property type="nucleotide sequence ID" value="NZ_CAIY01000027.1"/>
</dbReference>